<dbReference type="OrthoDB" id="387630at2759"/>
<organism evidence="2 3">
    <name type="scientific">Plasmodium cynomolgi (strain B)</name>
    <dbReference type="NCBI Taxonomy" id="1120755"/>
    <lineage>
        <taxon>Eukaryota</taxon>
        <taxon>Sar</taxon>
        <taxon>Alveolata</taxon>
        <taxon>Apicomplexa</taxon>
        <taxon>Aconoidasida</taxon>
        <taxon>Haemosporida</taxon>
        <taxon>Plasmodiidae</taxon>
        <taxon>Plasmodium</taxon>
        <taxon>Plasmodium (Plasmodium)</taxon>
    </lineage>
</organism>
<dbReference type="RefSeq" id="XP_004221296.1">
    <property type="nucleotide sequence ID" value="XM_004221248.1"/>
</dbReference>
<evidence type="ECO:0000313" key="2">
    <source>
        <dbReference type="EMBL" id="GAB65349.1"/>
    </source>
</evidence>
<evidence type="ECO:0000256" key="1">
    <source>
        <dbReference type="SAM" id="Phobius"/>
    </source>
</evidence>
<keyword evidence="3" id="KW-1185">Reference proteome</keyword>
<dbReference type="EMBL" id="DF157097">
    <property type="protein sequence ID" value="GAB65349.1"/>
    <property type="molecule type" value="Genomic_DNA"/>
</dbReference>
<protein>
    <submittedName>
        <fullName evidence="2">Uncharacterized protein</fullName>
    </submittedName>
</protein>
<gene>
    <name evidence="2" type="ORF">PCYB_053670</name>
</gene>
<proteinExistence type="predicted"/>
<dbReference type="GeneID" id="14691449"/>
<keyword evidence="1" id="KW-0812">Transmembrane</keyword>
<feature type="transmembrane region" description="Helical" evidence="1">
    <location>
        <begin position="69"/>
        <end position="89"/>
    </location>
</feature>
<dbReference type="VEuPathDB" id="PlasmoDB:PCYB_053670"/>
<reference evidence="2 3" key="1">
    <citation type="journal article" date="2012" name="Nat. Genet.">
        <title>Plasmodium cynomolgi genome sequences provide insight into Plasmodium vivax and the monkey malaria clade.</title>
        <authorList>
            <person name="Tachibana S."/>
            <person name="Sullivan S.A."/>
            <person name="Kawai S."/>
            <person name="Nakamura S."/>
            <person name="Kim H.R."/>
            <person name="Goto N."/>
            <person name="Arisue N."/>
            <person name="Palacpac N.M.Q."/>
            <person name="Honma H."/>
            <person name="Yagi M."/>
            <person name="Tougan T."/>
            <person name="Katakai Y."/>
            <person name="Kaneko O."/>
            <person name="Mita T."/>
            <person name="Kita K."/>
            <person name="Yasutomi Y."/>
            <person name="Sutton P.L."/>
            <person name="Shakhbatyan R."/>
            <person name="Horii T."/>
            <person name="Yasunaga T."/>
            <person name="Barnwell J.W."/>
            <person name="Escalante A.A."/>
            <person name="Carlton J.M."/>
            <person name="Tanabe K."/>
        </authorList>
    </citation>
    <scope>NUCLEOTIDE SEQUENCE [LARGE SCALE GENOMIC DNA]</scope>
    <source>
        <strain evidence="2 3">B</strain>
    </source>
</reference>
<dbReference type="PhylomeDB" id="K6UQU8"/>
<accession>K6UQU8</accession>
<dbReference type="Proteomes" id="UP000006319">
    <property type="component" value="Chromosome 5"/>
</dbReference>
<dbReference type="KEGG" id="pcy:PCYB_053670"/>
<name>K6UQU8_PLACD</name>
<keyword evidence="1" id="KW-0472">Membrane</keyword>
<dbReference type="AlphaFoldDB" id="K6UQU8"/>
<evidence type="ECO:0000313" key="3">
    <source>
        <dbReference type="Proteomes" id="UP000006319"/>
    </source>
</evidence>
<sequence length="140" mass="15610">MVRVRRGCNCVCSLMRRRNLAVFLLTLVGVLGQTSQFSLLNVAQQLTTINLTSHISTLSLGSHFSLRTLLNLFNLFILLNLLSVINRIATSQREGEIKSRHYKLEQHFQKYGNLLLTDGSVQGGESKKGSCTTLICPSDE</sequence>
<keyword evidence="1" id="KW-1133">Transmembrane helix</keyword>
<feature type="non-terminal residue" evidence="2">
    <location>
        <position position="140"/>
    </location>
</feature>